<keyword evidence="1" id="KW-1133">Transmembrane helix</keyword>
<feature type="signal peptide" evidence="2">
    <location>
        <begin position="1"/>
        <end position="21"/>
    </location>
</feature>
<dbReference type="Proteomes" id="UP000800094">
    <property type="component" value="Unassembled WGS sequence"/>
</dbReference>
<dbReference type="PROSITE" id="PS51212">
    <property type="entry name" value="WSC"/>
    <property type="match status" value="1"/>
</dbReference>
<dbReference type="EMBL" id="ML987209">
    <property type="protein sequence ID" value="KAF2242078.1"/>
    <property type="molecule type" value="Genomic_DNA"/>
</dbReference>
<dbReference type="InterPro" id="IPR002889">
    <property type="entry name" value="WSC_carb-bd"/>
</dbReference>
<keyword evidence="1" id="KW-0812">Transmembrane</keyword>
<evidence type="ECO:0000313" key="5">
    <source>
        <dbReference type="Proteomes" id="UP000800094"/>
    </source>
</evidence>
<evidence type="ECO:0000256" key="2">
    <source>
        <dbReference type="SAM" id="SignalP"/>
    </source>
</evidence>
<dbReference type="GeneID" id="54587452"/>
<keyword evidence="2" id="KW-0732">Signal</keyword>
<evidence type="ECO:0000256" key="1">
    <source>
        <dbReference type="SAM" id="Phobius"/>
    </source>
</evidence>
<name>A0A6A6HWD7_9PLEO</name>
<evidence type="ECO:0000313" key="4">
    <source>
        <dbReference type="EMBL" id="KAF2242078.1"/>
    </source>
</evidence>
<gene>
    <name evidence="4" type="ORF">BU26DRAFT_571317</name>
</gene>
<feature type="domain" description="WSC" evidence="3">
    <location>
        <begin position="43"/>
        <end position="132"/>
    </location>
</feature>
<keyword evidence="1" id="KW-0472">Membrane</keyword>
<dbReference type="RefSeq" id="XP_033677082.1">
    <property type="nucleotide sequence ID" value="XM_033834122.1"/>
</dbReference>
<dbReference type="Pfam" id="PF01822">
    <property type="entry name" value="WSC"/>
    <property type="match status" value="1"/>
</dbReference>
<dbReference type="SMART" id="SM00321">
    <property type="entry name" value="WSC"/>
    <property type="match status" value="1"/>
</dbReference>
<accession>A0A6A6HWD7</accession>
<sequence>MPSIRLASAVAAAALFAMASAQDATSSSVLFIPTPTKTVAASAMETMGCFSTGVPLEDHGKGYFTSPGSCQQICLGLDKNVLGLSDGDHCWCGDAFPPENSQVDNSTCSTTCAGTSEEICGGDGALWVMTTGNTRNKVNYFDPAKLSSSATPSSKATAAPTAGGANTVVVTSTDVPSDTAKSSSPNKAGIAAGVVVGVVALAAIIGGVFFYLRQKRRREVEEEYRRQAAVNSFVSGGKLHTSNSSMTDSRLDPDFLARRQSNGSIADNEDYSRRILKVTNA</sequence>
<protein>
    <recommendedName>
        <fullName evidence="3">WSC domain-containing protein</fullName>
    </recommendedName>
</protein>
<evidence type="ECO:0000259" key="3">
    <source>
        <dbReference type="PROSITE" id="PS51212"/>
    </source>
</evidence>
<dbReference type="AlphaFoldDB" id="A0A6A6HWD7"/>
<feature type="transmembrane region" description="Helical" evidence="1">
    <location>
        <begin position="190"/>
        <end position="212"/>
    </location>
</feature>
<keyword evidence="5" id="KW-1185">Reference proteome</keyword>
<organism evidence="4 5">
    <name type="scientific">Trematosphaeria pertusa</name>
    <dbReference type="NCBI Taxonomy" id="390896"/>
    <lineage>
        <taxon>Eukaryota</taxon>
        <taxon>Fungi</taxon>
        <taxon>Dikarya</taxon>
        <taxon>Ascomycota</taxon>
        <taxon>Pezizomycotina</taxon>
        <taxon>Dothideomycetes</taxon>
        <taxon>Pleosporomycetidae</taxon>
        <taxon>Pleosporales</taxon>
        <taxon>Massarineae</taxon>
        <taxon>Trematosphaeriaceae</taxon>
        <taxon>Trematosphaeria</taxon>
    </lineage>
</organism>
<proteinExistence type="predicted"/>
<feature type="chain" id="PRO_5025333909" description="WSC domain-containing protein" evidence="2">
    <location>
        <begin position="22"/>
        <end position="281"/>
    </location>
</feature>
<dbReference type="OrthoDB" id="2019572at2759"/>
<reference evidence="4" key="1">
    <citation type="journal article" date="2020" name="Stud. Mycol.">
        <title>101 Dothideomycetes genomes: a test case for predicting lifestyles and emergence of pathogens.</title>
        <authorList>
            <person name="Haridas S."/>
            <person name="Albert R."/>
            <person name="Binder M."/>
            <person name="Bloem J."/>
            <person name="Labutti K."/>
            <person name="Salamov A."/>
            <person name="Andreopoulos B."/>
            <person name="Baker S."/>
            <person name="Barry K."/>
            <person name="Bills G."/>
            <person name="Bluhm B."/>
            <person name="Cannon C."/>
            <person name="Castanera R."/>
            <person name="Culley D."/>
            <person name="Daum C."/>
            <person name="Ezra D."/>
            <person name="Gonzalez J."/>
            <person name="Henrissat B."/>
            <person name="Kuo A."/>
            <person name="Liang C."/>
            <person name="Lipzen A."/>
            <person name="Lutzoni F."/>
            <person name="Magnuson J."/>
            <person name="Mondo S."/>
            <person name="Nolan M."/>
            <person name="Ohm R."/>
            <person name="Pangilinan J."/>
            <person name="Park H.-J."/>
            <person name="Ramirez L."/>
            <person name="Alfaro M."/>
            <person name="Sun H."/>
            <person name="Tritt A."/>
            <person name="Yoshinaga Y."/>
            <person name="Zwiers L.-H."/>
            <person name="Turgeon B."/>
            <person name="Goodwin S."/>
            <person name="Spatafora J."/>
            <person name="Crous P."/>
            <person name="Grigoriev I."/>
        </authorList>
    </citation>
    <scope>NUCLEOTIDE SEQUENCE</scope>
    <source>
        <strain evidence="4">CBS 122368</strain>
    </source>
</reference>